<keyword evidence="2" id="KW-1185">Reference proteome</keyword>
<evidence type="ECO:0000313" key="1">
    <source>
        <dbReference type="EMBL" id="KAB1275438.1"/>
    </source>
</evidence>
<dbReference type="EMBL" id="JWIN03000008">
    <property type="protein sequence ID" value="KAB1275438.1"/>
    <property type="molecule type" value="Genomic_DNA"/>
</dbReference>
<protein>
    <submittedName>
        <fullName evidence="1">Uncharacterized protein</fullName>
    </submittedName>
</protein>
<organism evidence="1 2">
    <name type="scientific">Camelus dromedarius</name>
    <name type="common">Dromedary</name>
    <name type="synonym">Arabian camel</name>
    <dbReference type="NCBI Taxonomy" id="9838"/>
    <lineage>
        <taxon>Eukaryota</taxon>
        <taxon>Metazoa</taxon>
        <taxon>Chordata</taxon>
        <taxon>Craniata</taxon>
        <taxon>Vertebrata</taxon>
        <taxon>Euteleostomi</taxon>
        <taxon>Mammalia</taxon>
        <taxon>Eutheria</taxon>
        <taxon>Laurasiatheria</taxon>
        <taxon>Artiodactyla</taxon>
        <taxon>Tylopoda</taxon>
        <taxon>Camelidae</taxon>
        <taxon>Camelus</taxon>
    </lineage>
</organism>
<sequence>MTKSLEQELRAFSSRTVTKTAETYAANLKDGTGVFPEDLHSESASLQPLEQIGNSQKSLGKTVGRMSTDALTLIYDIPTMAKVMRTPDAPEEWKGAGESRAEEG</sequence>
<gene>
    <name evidence="1" type="ORF">Cadr_000009905</name>
</gene>
<name>A0A5N4DW81_CAMDR</name>
<evidence type="ECO:0000313" key="2">
    <source>
        <dbReference type="Proteomes" id="UP000299084"/>
    </source>
</evidence>
<dbReference type="AlphaFoldDB" id="A0A5N4DW81"/>
<accession>A0A5N4DW81</accession>
<reference evidence="1 2" key="1">
    <citation type="journal article" date="2019" name="Mol. Ecol. Resour.">
        <title>Improving Illumina assemblies with Hi-C and long reads: an example with the North African dromedary.</title>
        <authorList>
            <person name="Elbers J.P."/>
            <person name="Rogers M.F."/>
            <person name="Perelman P.L."/>
            <person name="Proskuryakova A.A."/>
            <person name="Serdyukova N.A."/>
            <person name="Johnson W.E."/>
            <person name="Horin P."/>
            <person name="Corander J."/>
            <person name="Murphy D."/>
            <person name="Burger P.A."/>
        </authorList>
    </citation>
    <scope>NUCLEOTIDE SEQUENCE [LARGE SCALE GENOMIC DNA]</scope>
    <source>
        <strain evidence="1">Drom800</strain>
        <tissue evidence="1">Blood</tissue>
    </source>
</reference>
<dbReference type="Proteomes" id="UP000299084">
    <property type="component" value="Unassembled WGS sequence"/>
</dbReference>
<proteinExistence type="predicted"/>
<comment type="caution">
    <text evidence="1">The sequence shown here is derived from an EMBL/GenBank/DDBJ whole genome shotgun (WGS) entry which is preliminary data.</text>
</comment>